<feature type="transmembrane region" description="Helical" evidence="4">
    <location>
        <begin position="252"/>
        <end position="273"/>
    </location>
</feature>
<reference evidence="6 7" key="1">
    <citation type="submission" date="2017-03" db="EMBL/GenBank/DDBJ databases">
        <authorList>
            <person name="Afonso C.L."/>
            <person name="Miller P.J."/>
            <person name="Scott M.A."/>
            <person name="Spackman E."/>
            <person name="Goraichik I."/>
            <person name="Dimitrov K.M."/>
            <person name="Suarez D.L."/>
            <person name="Swayne D.E."/>
        </authorList>
    </citation>
    <scope>NUCLEOTIDE SEQUENCE [LARGE SCALE GENOMIC DNA]</scope>
    <source>
        <strain evidence="6 7">CECT 7691</strain>
    </source>
</reference>
<dbReference type="Gene3D" id="1.20.1250.20">
    <property type="entry name" value="MFS general substrate transporter like domains"/>
    <property type="match status" value="1"/>
</dbReference>
<keyword evidence="1 4" id="KW-0812">Transmembrane</keyword>
<dbReference type="PANTHER" id="PTHR23527">
    <property type="entry name" value="BLL3282 PROTEIN"/>
    <property type="match status" value="1"/>
</dbReference>
<dbReference type="PANTHER" id="PTHR23527:SF1">
    <property type="entry name" value="BLL3282 PROTEIN"/>
    <property type="match status" value="1"/>
</dbReference>
<feature type="transmembrane region" description="Helical" evidence="4">
    <location>
        <begin position="280"/>
        <end position="301"/>
    </location>
</feature>
<feature type="transmembrane region" description="Helical" evidence="4">
    <location>
        <begin position="143"/>
        <end position="161"/>
    </location>
</feature>
<feature type="transmembrane region" description="Helical" evidence="4">
    <location>
        <begin position="12"/>
        <end position="35"/>
    </location>
</feature>
<dbReference type="Pfam" id="PF07690">
    <property type="entry name" value="MFS_1"/>
    <property type="match status" value="1"/>
</dbReference>
<feature type="transmembrane region" description="Helical" evidence="4">
    <location>
        <begin position="343"/>
        <end position="361"/>
    </location>
</feature>
<evidence type="ECO:0000259" key="5">
    <source>
        <dbReference type="PROSITE" id="PS50850"/>
    </source>
</evidence>
<feature type="transmembrane region" description="Helical" evidence="4">
    <location>
        <begin position="47"/>
        <end position="66"/>
    </location>
</feature>
<feature type="transmembrane region" description="Helical" evidence="4">
    <location>
        <begin position="373"/>
        <end position="395"/>
    </location>
</feature>
<feature type="domain" description="Major facilitator superfamily (MFS) profile" evidence="5">
    <location>
        <begin position="5"/>
        <end position="403"/>
    </location>
</feature>
<gene>
    <name evidence="6" type="ORF">OCH7691_02046</name>
</gene>
<feature type="transmembrane region" description="Helical" evidence="4">
    <location>
        <begin position="167"/>
        <end position="184"/>
    </location>
</feature>
<evidence type="ECO:0000313" key="7">
    <source>
        <dbReference type="Proteomes" id="UP000193200"/>
    </source>
</evidence>
<dbReference type="InterPro" id="IPR036259">
    <property type="entry name" value="MFS_trans_sf"/>
</dbReference>
<protein>
    <submittedName>
        <fullName evidence="6">Major Facilitator Superfamily protein</fullName>
    </submittedName>
</protein>
<evidence type="ECO:0000256" key="4">
    <source>
        <dbReference type="SAM" id="Phobius"/>
    </source>
</evidence>
<feature type="transmembrane region" description="Helical" evidence="4">
    <location>
        <begin position="78"/>
        <end position="95"/>
    </location>
</feature>
<dbReference type="InterPro" id="IPR011701">
    <property type="entry name" value="MFS"/>
</dbReference>
<organism evidence="6 7">
    <name type="scientific">Oceanibacterium hippocampi</name>
    <dbReference type="NCBI Taxonomy" id="745714"/>
    <lineage>
        <taxon>Bacteria</taxon>
        <taxon>Pseudomonadati</taxon>
        <taxon>Pseudomonadota</taxon>
        <taxon>Alphaproteobacteria</taxon>
        <taxon>Sneathiellales</taxon>
        <taxon>Sneathiellaceae</taxon>
        <taxon>Oceanibacterium</taxon>
    </lineage>
</organism>
<dbReference type="GO" id="GO:0022857">
    <property type="term" value="F:transmembrane transporter activity"/>
    <property type="evidence" value="ECO:0007669"/>
    <property type="project" value="InterPro"/>
</dbReference>
<sequence length="411" mass="41453">MSPLIVNGVVGVGFVLVFQMAIIAAAQAFPVLAPIAAGALGFDPDHVGYFTMIVFVAALLSSNGTAGLLRRWGSIRSAAVTLVLSGLGLAILAVAGSVTGLILGALVMGIAYGPVNPAGSRLLLRVSHGFRRNLVFSIKQTSVAIGGAATGVLLPLAAIAFGWRGAMVALALVCLGVALTALAVRSRLGDDGDPRASIRFEGPIGPARRLLADRSLRSLAIAILAFSSAQFGLMSVYVTFLWSRAGLSPGGAAAMLSLMLGMSVIGRLVWGWLADLGKPIAILAGLAASGGIGFLALLTLGPGQTPLLSATISILLGLGPLSWSGVFLAEIAQEGVSRGGEQVVVTITAGMMVFGYLGGMIGPGCLSLSAVAFGSYGPGIALIGAALALTAILLFRRGQSMSKQPPEGPAA</sequence>
<dbReference type="EMBL" id="FWFR01000001">
    <property type="protein sequence ID" value="SLN47402.1"/>
    <property type="molecule type" value="Genomic_DNA"/>
</dbReference>
<dbReference type="InterPro" id="IPR020846">
    <property type="entry name" value="MFS_dom"/>
</dbReference>
<name>A0A1Y5SSM9_9PROT</name>
<feature type="transmembrane region" description="Helical" evidence="4">
    <location>
        <begin position="101"/>
        <end position="123"/>
    </location>
</feature>
<keyword evidence="2 4" id="KW-1133">Transmembrane helix</keyword>
<dbReference type="SUPFAM" id="SSF103473">
    <property type="entry name" value="MFS general substrate transporter"/>
    <property type="match status" value="1"/>
</dbReference>
<dbReference type="InterPro" id="IPR052952">
    <property type="entry name" value="MFS-Transporter"/>
</dbReference>
<feature type="transmembrane region" description="Helical" evidence="4">
    <location>
        <begin position="218"/>
        <end position="240"/>
    </location>
</feature>
<proteinExistence type="predicted"/>
<evidence type="ECO:0000256" key="2">
    <source>
        <dbReference type="ARBA" id="ARBA00022989"/>
    </source>
</evidence>
<evidence type="ECO:0000256" key="3">
    <source>
        <dbReference type="ARBA" id="ARBA00023136"/>
    </source>
</evidence>
<feature type="transmembrane region" description="Helical" evidence="4">
    <location>
        <begin position="307"/>
        <end position="331"/>
    </location>
</feature>
<keyword evidence="7" id="KW-1185">Reference proteome</keyword>
<dbReference type="Proteomes" id="UP000193200">
    <property type="component" value="Unassembled WGS sequence"/>
</dbReference>
<evidence type="ECO:0000256" key="1">
    <source>
        <dbReference type="ARBA" id="ARBA00022692"/>
    </source>
</evidence>
<evidence type="ECO:0000313" key="6">
    <source>
        <dbReference type="EMBL" id="SLN47402.1"/>
    </source>
</evidence>
<dbReference type="AlphaFoldDB" id="A0A1Y5SSM9"/>
<accession>A0A1Y5SSM9</accession>
<dbReference type="RefSeq" id="WP_139839611.1">
    <property type="nucleotide sequence ID" value="NZ_FWFR01000001.1"/>
</dbReference>
<dbReference type="PROSITE" id="PS50850">
    <property type="entry name" value="MFS"/>
    <property type="match status" value="1"/>
</dbReference>
<keyword evidence="3 4" id="KW-0472">Membrane</keyword>
<dbReference type="OrthoDB" id="7488909at2"/>
<dbReference type="InParanoid" id="A0A1Y5SSM9"/>